<dbReference type="EMBL" id="KE384724">
    <property type="protein sequence ID" value="KJK82151.1"/>
    <property type="molecule type" value="Genomic_DNA"/>
</dbReference>
<proteinExistence type="predicted"/>
<organism evidence="1 2">
    <name type="scientific">Metarhizium anisopliae BRIP 53293</name>
    <dbReference type="NCBI Taxonomy" id="1291518"/>
    <lineage>
        <taxon>Eukaryota</taxon>
        <taxon>Fungi</taxon>
        <taxon>Dikarya</taxon>
        <taxon>Ascomycota</taxon>
        <taxon>Pezizomycotina</taxon>
        <taxon>Sordariomycetes</taxon>
        <taxon>Hypocreomycetidae</taxon>
        <taxon>Hypocreales</taxon>
        <taxon>Clavicipitaceae</taxon>
        <taxon>Metarhizium</taxon>
    </lineage>
</organism>
<evidence type="ECO:0000313" key="1">
    <source>
        <dbReference type="EMBL" id="KJK82151.1"/>
    </source>
</evidence>
<dbReference type="AlphaFoldDB" id="A0A0D9P7U4"/>
<sequence length="155" mass="17393">MTDGQTKQISHLACACETRLKHGSSGGGSGPAHLISTQNGDRASAAILNKRCRWEPVLKNGSPGSKWTAVAASQVMVTADGECAARRKEAVEEVVDPGVSGSYRLRLSRDVAKRWNRWMRRAPMRSTMMRSTQWARREGGECLRFWYFWKLPRKL</sequence>
<accession>A0A0D9P7U4</accession>
<dbReference type="Proteomes" id="UP000054544">
    <property type="component" value="Unassembled WGS sequence"/>
</dbReference>
<evidence type="ECO:0000313" key="2">
    <source>
        <dbReference type="Proteomes" id="UP000054544"/>
    </source>
</evidence>
<gene>
    <name evidence="1" type="ORF">H634G_02344</name>
</gene>
<keyword evidence="2" id="KW-1185">Reference proteome</keyword>
<reference evidence="2" key="1">
    <citation type="journal article" date="2014" name="BMC Genomics">
        <title>The genome sequence of the biocontrol fungus Metarhizium anisopliae and comparative genomics of Metarhizium species.</title>
        <authorList>
            <person name="Pattemore J.A."/>
            <person name="Hane J.K."/>
            <person name="Williams A.H."/>
            <person name="Wilson B.A."/>
            <person name="Stodart B.J."/>
            <person name="Ash G.J."/>
        </authorList>
    </citation>
    <scope>NUCLEOTIDE SEQUENCE [LARGE SCALE GENOMIC DNA]</scope>
    <source>
        <strain evidence="2">BRIP 53293</strain>
    </source>
</reference>
<name>A0A0D9P7U4_METAN</name>
<protein>
    <submittedName>
        <fullName evidence="1">Uncharacterized protein</fullName>
    </submittedName>
</protein>